<dbReference type="Gene3D" id="3.40.50.2000">
    <property type="entry name" value="Glycogen Phosphorylase B"/>
    <property type="match status" value="2"/>
</dbReference>
<dbReference type="PANTHER" id="PTHR12526:SF630">
    <property type="entry name" value="GLYCOSYLTRANSFERASE"/>
    <property type="match status" value="1"/>
</dbReference>
<sequence>DEIPELIAAMDVLVHASLREGLARTLPQALATGRPVVSFDVDGAREVVFDDKTGYLVPPKDVDGLTAALGKLLGDGELRRRLGAEGRRLVDPMFRKERMVEQIAALYDELLAGKGAERG</sequence>
<protein>
    <recommendedName>
        <fullName evidence="1">Glycosyl transferase family 1 domain-containing protein</fullName>
    </recommendedName>
</protein>
<accession>X1G111</accession>
<evidence type="ECO:0000313" key="2">
    <source>
        <dbReference type="EMBL" id="GAH50937.1"/>
    </source>
</evidence>
<dbReference type="AlphaFoldDB" id="X1G111"/>
<dbReference type="EMBL" id="BARU01024584">
    <property type="protein sequence ID" value="GAH50937.1"/>
    <property type="molecule type" value="Genomic_DNA"/>
</dbReference>
<proteinExistence type="predicted"/>
<feature type="domain" description="Glycosyl transferase family 1" evidence="1">
    <location>
        <begin position="2"/>
        <end position="88"/>
    </location>
</feature>
<dbReference type="InterPro" id="IPR001296">
    <property type="entry name" value="Glyco_trans_1"/>
</dbReference>
<dbReference type="GO" id="GO:0016757">
    <property type="term" value="F:glycosyltransferase activity"/>
    <property type="evidence" value="ECO:0007669"/>
    <property type="project" value="InterPro"/>
</dbReference>
<organism evidence="2">
    <name type="scientific">marine sediment metagenome</name>
    <dbReference type="NCBI Taxonomy" id="412755"/>
    <lineage>
        <taxon>unclassified sequences</taxon>
        <taxon>metagenomes</taxon>
        <taxon>ecological metagenomes</taxon>
    </lineage>
</organism>
<evidence type="ECO:0000259" key="1">
    <source>
        <dbReference type="Pfam" id="PF00534"/>
    </source>
</evidence>
<dbReference type="PANTHER" id="PTHR12526">
    <property type="entry name" value="GLYCOSYLTRANSFERASE"/>
    <property type="match status" value="1"/>
</dbReference>
<dbReference type="SUPFAM" id="SSF53756">
    <property type="entry name" value="UDP-Glycosyltransferase/glycogen phosphorylase"/>
    <property type="match status" value="1"/>
</dbReference>
<gene>
    <name evidence="2" type="ORF">S03H2_39719</name>
</gene>
<name>X1G111_9ZZZZ</name>
<feature type="non-terminal residue" evidence="2">
    <location>
        <position position="1"/>
    </location>
</feature>
<reference evidence="2" key="1">
    <citation type="journal article" date="2014" name="Front. Microbiol.">
        <title>High frequency of phylogenetically diverse reductive dehalogenase-homologous genes in deep subseafloor sedimentary metagenomes.</title>
        <authorList>
            <person name="Kawai M."/>
            <person name="Futagami T."/>
            <person name="Toyoda A."/>
            <person name="Takaki Y."/>
            <person name="Nishi S."/>
            <person name="Hori S."/>
            <person name="Arai W."/>
            <person name="Tsubouchi T."/>
            <person name="Morono Y."/>
            <person name="Uchiyama I."/>
            <person name="Ito T."/>
            <person name="Fujiyama A."/>
            <person name="Inagaki F."/>
            <person name="Takami H."/>
        </authorList>
    </citation>
    <scope>NUCLEOTIDE SEQUENCE</scope>
    <source>
        <strain evidence="2">Expedition CK06-06</strain>
    </source>
</reference>
<comment type="caution">
    <text evidence="2">The sequence shown here is derived from an EMBL/GenBank/DDBJ whole genome shotgun (WGS) entry which is preliminary data.</text>
</comment>
<dbReference type="Pfam" id="PF00534">
    <property type="entry name" value="Glycos_transf_1"/>
    <property type="match status" value="1"/>
</dbReference>